<gene>
    <name evidence="1" type="ORF">DSM104329_03640</name>
</gene>
<dbReference type="KEGG" id="sbae:DSM104329_03640"/>
<dbReference type="EMBL" id="CP087164">
    <property type="protein sequence ID" value="UGS37225.1"/>
    <property type="molecule type" value="Genomic_DNA"/>
</dbReference>
<sequence>MAMEPGPHLDELDEAIAAEREGYRLLLAGDAPAAATHLRAAAAHYRDSWELAPPRSYGRLIGALKAAVIAGDGPDEAAYARAQVGSEGDSPSSWYVLAIAALVDGDDALAARAAEGMRAGSPAFVRAADAIAGLAAHDAPAYAAAVRAIVEDFEARDEHLTGVAIVDTALMLDRLAERRAMAVRPRSTLLPPVT</sequence>
<keyword evidence="2" id="KW-1185">Reference proteome</keyword>
<proteinExistence type="predicted"/>
<dbReference type="RefSeq" id="WP_259311280.1">
    <property type="nucleotide sequence ID" value="NZ_CP087164.1"/>
</dbReference>
<organism evidence="1 2">
    <name type="scientific">Capillimicrobium parvum</name>
    <dbReference type="NCBI Taxonomy" id="2884022"/>
    <lineage>
        <taxon>Bacteria</taxon>
        <taxon>Bacillati</taxon>
        <taxon>Actinomycetota</taxon>
        <taxon>Thermoleophilia</taxon>
        <taxon>Solirubrobacterales</taxon>
        <taxon>Capillimicrobiaceae</taxon>
        <taxon>Capillimicrobium</taxon>
    </lineage>
</organism>
<evidence type="ECO:0000313" key="1">
    <source>
        <dbReference type="EMBL" id="UGS37225.1"/>
    </source>
</evidence>
<evidence type="ECO:0000313" key="2">
    <source>
        <dbReference type="Proteomes" id="UP001162834"/>
    </source>
</evidence>
<accession>A0A9E6XZL5</accession>
<name>A0A9E6XZL5_9ACTN</name>
<dbReference type="AlphaFoldDB" id="A0A9E6XZL5"/>
<dbReference type="Proteomes" id="UP001162834">
    <property type="component" value="Chromosome"/>
</dbReference>
<reference evidence="1" key="1">
    <citation type="journal article" date="2022" name="Int. J. Syst. Evol. Microbiol.">
        <title>Pseudomonas aegrilactucae sp. nov. and Pseudomonas morbosilactucae sp. nov., pathogens causing bacterial rot of lettuce in Japan.</title>
        <authorList>
            <person name="Sawada H."/>
            <person name="Fujikawa T."/>
            <person name="Satou M."/>
        </authorList>
    </citation>
    <scope>NUCLEOTIDE SEQUENCE</scope>
    <source>
        <strain evidence="1">0166_1</strain>
    </source>
</reference>
<protein>
    <submittedName>
        <fullName evidence="1">Uncharacterized protein</fullName>
    </submittedName>
</protein>